<keyword evidence="1" id="KW-0805">Transcription regulation</keyword>
<dbReference type="PROSITE" id="PS50977">
    <property type="entry name" value="HTH_TETR_2"/>
    <property type="match status" value="1"/>
</dbReference>
<evidence type="ECO:0000256" key="4">
    <source>
        <dbReference type="PROSITE-ProRule" id="PRU00335"/>
    </source>
</evidence>
<dbReference type="InParanoid" id="D6TUE2"/>
<feature type="compositionally biased region" description="Basic and acidic residues" evidence="5">
    <location>
        <begin position="7"/>
        <end position="20"/>
    </location>
</feature>
<feature type="DNA-binding region" description="H-T-H motif" evidence="4">
    <location>
        <begin position="45"/>
        <end position="64"/>
    </location>
</feature>
<keyword evidence="8" id="KW-1185">Reference proteome</keyword>
<reference evidence="7 8" key="1">
    <citation type="journal article" date="2011" name="Stand. Genomic Sci.">
        <title>Non-contiguous finished genome sequence and contextual data of the filamentous soil bacterium Ktedonobacter racemifer type strain (SOSP1-21).</title>
        <authorList>
            <person name="Chang Y.J."/>
            <person name="Land M."/>
            <person name="Hauser L."/>
            <person name="Chertkov O."/>
            <person name="Del Rio T.G."/>
            <person name="Nolan M."/>
            <person name="Copeland A."/>
            <person name="Tice H."/>
            <person name="Cheng J.F."/>
            <person name="Lucas S."/>
            <person name="Han C."/>
            <person name="Goodwin L."/>
            <person name="Pitluck S."/>
            <person name="Ivanova N."/>
            <person name="Ovchinikova G."/>
            <person name="Pati A."/>
            <person name="Chen A."/>
            <person name="Palaniappan K."/>
            <person name="Mavromatis K."/>
            <person name="Liolios K."/>
            <person name="Brettin T."/>
            <person name="Fiebig A."/>
            <person name="Rohde M."/>
            <person name="Abt B."/>
            <person name="Goker M."/>
            <person name="Detter J.C."/>
            <person name="Woyke T."/>
            <person name="Bristow J."/>
            <person name="Eisen J.A."/>
            <person name="Markowitz V."/>
            <person name="Hugenholtz P."/>
            <person name="Kyrpides N.C."/>
            <person name="Klenk H.P."/>
            <person name="Lapidus A."/>
        </authorList>
    </citation>
    <scope>NUCLEOTIDE SEQUENCE [LARGE SCALE GENOMIC DNA]</scope>
    <source>
        <strain evidence="8">DSM 44963</strain>
    </source>
</reference>
<dbReference type="PANTHER" id="PTHR30055:SF234">
    <property type="entry name" value="HTH-TYPE TRANSCRIPTIONAL REGULATOR BETI"/>
    <property type="match status" value="1"/>
</dbReference>
<dbReference type="eggNOG" id="COG1309">
    <property type="taxonomic scope" value="Bacteria"/>
</dbReference>
<feature type="region of interest" description="Disordered" evidence="5">
    <location>
        <begin position="1"/>
        <end position="20"/>
    </location>
</feature>
<evidence type="ECO:0000313" key="7">
    <source>
        <dbReference type="EMBL" id="EFH84010.1"/>
    </source>
</evidence>
<feature type="domain" description="HTH tetR-type" evidence="6">
    <location>
        <begin position="22"/>
        <end position="82"/>
    </location>
</feature>
<evidence type="ECO:0000313" key="8">
    <source>
        <dbReference type="Proteomes" id="UP000004508"/>
    </source>
</evidence>
<evidence type="ECO:0000256" key="1">
    <source>
        <dbReference type="ARBA" id="ARBA00023015"/>
    </source>
</evidence>
<dbReference type="InterPro" id="IPR001647">
    <property type="entry name" value="HTH_TetR"/>
</dbReference>
<evidence type="ECO:0000256" key="2">
    <source>
        <dbReference type="ARBA" id="ARBA00023125"/>
    </source>
</evidence>
<dbReference type="SUPFAM" id="SSF46689">
    <property type="entry name" value="Homeodomain-like"/>
    <property type="match status" value="1"/>
</dbReference>
<gene>
    <name evidence="7" type="ORF">Krac_5017</name>
</gene>
<dbReference type="PANTHER" id="PTHR30055">
    <property type="entry name" value="HTH-TYPE TRANSCRIPTIONAL REGULATOR RUTR"/>
    <property type="match status" value="1"/>
</dbReference>
<dbReference type="PRINTS" id="PR00455">
    <property type="entry name" value="HTHTETR"/>
</dbReference>
<proteinExistence type="predicted"/>
<dbReference type="RefSeq" id="WP_007915150.1">
    <property type="nucleotide sequence ID" value="NZ_ADVG01000003.1"/>
</dbReference>
<keyword evidence="2 4" id="KW-0238">DNA-binding</keyword>
<organism evidence="7 8">
    <name type="scientific">Ktedonobacter racemifer DSM 44963</name>
    <dbReference type="NCBI Taxonomy" id="485913"/>
    <lineage>
        <taxon>Bacteria</taxon>
        <taxon>Bacillati</taxon>
        <taxon>Chloroflexota</taxon>
        <taxon>Ktedonobacteria</taxon>
        <taxon>Ktedonobacterales</taxon>
        <taxon>Ktedonobacteraceae</taxon>
        <taxon>Ktedonobacter</taxon>
    </lineage>
</organism>
<protein>
    <submittedName>
        <fullName evidence="7">Transcriptional regulator, TetR family</fullName>
    </submittedName>
</protein>
<dbReference type="AlphaFoldDB" id="D6TUE2"/>
<dbReference type="GO" id="GO:0003700">
    <property type="term" value="F:DNA-binding transcription factor activity"/>
    <property type="evidence" value="ECO:0007669"/>
    <property type="project" value="TreeGrafter"/>
</dbReference>
<dbReference type="OrthoDB" id="1679733at2"/>
<dbReference type="EMBL" id="ADVG01000003">
    <property type="protein sequence ID" value="EFH84010.1"/>
    <property type="molecule type" value="Genomic_DNA"/>
</dbReference>
<keyword evidence="3" id="KW-0804">Transcription</keyword>
<dbReference type="GO" id="GO:0000976">
    <property type="term" value="F:transcription cis-regulatory region binding"/>
    <property type="evidence" value="ECO:0007669"/>
    <property type="project" value="TreeGrafter"/>
</dbReference>
<dbReference type="InterPro" id="IPR050109">
    <property type="entry name" value="HTH-type_TetR-like_transc_reg"/>
</dbReference>
<dbReference type="Proteomes" id="UP000004508">
    <property type="component" value="Unassembled WGS sequence"/>
</dbReference>
<dbReference type="InterPro" id="IPR009057">
    <property type="entry name" value="Homeodomain-like_sf"/>
</dbReference>
<dbReference type="Gene3D" id="1.10.357.10">
    <property type="entry name" value="Tetracycline Repressor, domain 2"/>
    <property type="match status" value="1"/>
</dbReference>
<dbReference type="STRING" id="485913.Krac_5017"/>
<name>D6TUE2_KTERA</name>
<evidence type="ECO:0000259" key="6">
    <source>
        <dbReference type="PROSITE" id="PS50977"/>
    </source>
</evidence>
<sequence>MNHRREKVTEQKQKREERRDALENRQQLLQTAEALFSKRDIEAVTMTEIAKAAGVGQGTLYRHFAHKGELLEALLSPHFERFQEEAIANFGYEQAATQPLQLIYLFLIHFAHFIEEHTAYLQALYRAYQAQGGRSFYQCAGHQWNKERVKYYLQNAVGVGASSADLDSDYLAESLLAVIQVDLYLYQRHTLDWSEERIVNGLAQLLEGLAKHSLHLPEQMVGRKM</sequence>
<dbReference type="Pfam" id="PF00440">
    <property type="entry name" value="TetR_N"/>
    <property type="match status" value="1"/>
</dbReference>
<accession>D6TUE2</accession>
<evidence type="ECO:0000256" key="3">
    <source>
        <dbReference type="ARBA" id="ARBA00023163"/>
    </source>
</evidence>
<comment type="caution">
    <text evidence="7">The sequence shown here is derived from an EMBL/GenBank/DDBJ whole genome shotgun (WGS) entry which is preliminary data.</text>
</comment>
<evidence type="ECO:0000256" key="5">
    <source>
        <dbReference type="SAM" id="MobiDB-lite"/>
    </source>
</evidence>